<dbReference type="AlphaFoldDB" id="A0A0F5IPR1"/>
<gene>
    <name evidence="2" type="ORF">HMPREF1536_05183</name>
</gene>
<dbReference type="Proteomes" id="UP000033035">
    <property type="component" value="Unassembled WGS sequence"/>
</dbReference>
<evidence type="ECO:0000313" key="2">
    <source>
        <dbReference type="EMBL" id="KKB47539.1"/>
    </source>
</evidence>
<protein>
    <recommendedName>
        <fullName evidence="1">Glycosyl transferase family 25 domain-containing protein</fullName>
    </recommendedName>
</protein>
<dbReference type="EMBL" id="AQHW01000029">
    <property type="protein sequence ID" value="KKB47539.1"/>
    <property type="molecule type" value="Genomic_DNA"/>
</dbReference>
<dbReference type="PATRIC" id="fig|1203610.3.peg.5298"/>
<evidence type="ECO:0000313" key="3">
    <source>
        <dbReference type="Proteomes" id="UP000033035"/>
    </source>
</evidence>
<feature type="domain" description="Glycosyl transferase family 25" evidence="1">
    <location>
        <begin position="26"/>
        <end position="200"/>
    </location>
</feature>
<dbReference type="InterPro" id="IPR002654">
    <property type="entry name" value="Glyco_trans_25"/>
</dbReference>
<dbReference type="Pfam" id="PF01755">
    <property type="entry name" value="Glyco_transf_25"/>
    <property type="match status" value="1"/>
</dbReference>
<keyword evidence="3" id="KW-1185">Reference proteome</keyword>
<dbReference type="CDD" id="cd06532">
    <property type="entry name" value="Glyco_transf_25"/>
    <property type="match status" value="1"/>
</dbReference>
<sequence>MAMVTDIMATDMVKVIMVINESNMKIKTYVINLKDSVDRRKAILAETAKYPFMDVELVEAVDGRKLKQEEIKACFDLKKFVNHYYRTPKGGEIGCTLSHRICYRKLLESEEEFALVLEDDVCFIYPEYVETILNDILNEYKDNKPYVITLGYHDLYYPKKYRTLGKFTFYKIYRAYGTCGYLVNRQAAKRLLSDCSFIVADDFSFMREKGIQVEGIYPYFAADESTRGTIPSEIQQEKVTRKNFINRCISRCCRLISCRMLLKFGRLSKQHYSRGIDE</sequence>
<dbReference type="HOGENOM" id="CLU_071269_4_0_10"/>
<organism evidence="2 3">
    <name type="scientific">Parabacteroides gordonii MS-1 = DSM 23371</name>
    <dbReference type="NCBI Taxonomy" id="1203610"/>
    <lineage>
        <taxon>Bacteria</taxon>
        <taxon>Pseudomonadati</taxon>
        <taxon>Bacteroidota</taxon>
        <taxon>Bacteroidia</taxon>
        <taxon>Bacteroidales</taxon>
        <taxon>Tannerellaceae</taxon>
        <taxon>Parabacteroides</taxon>
    </lineage>
</organism>
<evidence type="ECO:0000259" key="1">
    <source>
        <dbReference type="Pfam" id="PF01755"/>
    </source>
</evidence>
<proteinExistence type="predicted"/>
<dbReference type="RefSeq" id="WP_052349839.1">
    <property type="nucleotide sequence ID" value="NZ_AUAE01000025.1"/>
</dbReference>
<comment type="caution">
    <text evidence="2">The sequence shown here is derived from an EMBL/GenBank/DDBJ whole genome shotgun (WGS) entry which is preliminary data.</text>
</comment>
<name>A0A0F5IPR1_9BACT</name>
<reference evidence="2 3" key="1">
    <citation type="submission" date="2013-04" db="EMBL/GenBank/DDBJ databases">
        <title>The Genome Sequence of Parabacteroides gordonii DSM 23371.</title>
        <authorList>
            <consortium name="The Broad Institute Genomics Platform"/>
            <person name="Earl A."/>
            <person name="Ward D."/>
            <person name="Feldgarden M."/>
            <person name="Gevers D."/>
            <person name="Martens E."/>
            <person name="Sakamoto M."/>
            <person name="Benno Y."/>
            <person name="Suzuki N."/>
            <person name="Matsunaga N."/>
            <person name="Koshihara K."/>
            <person name="Seki M."/>
            <person name="Komiya H."/>
            <person name="Walker B."/>
            <person name="Young S."/>
            <person name="Zeng Q."/>
            <person name="Gargeya S."/>
            <person name="Fitzgerald M."/>
            <person name="Haas B."/>
            <person name="Abouelleil A."/>
            <person name="Allen A.W."/>
            <person name="Alvarado L."/>
            <person name="Arachchi H.M."/>
            <person name="Berlin A.M."/>
            <person name="Chapman S.B."/>
            <person name="Gainer-Dewar J."/>
            <person name="Goldberg J."/>
            <person name="Griggs A."/>
            <person name="Gujja S."/>
            <person name="Hansen M."/>
            <person name="Howarth C."/>
            <person name="Imamovic A."/>
            <person name="Ireland A."/>
            <person name="Larimer J."/>
            <person name="McCowan C."/>
            <person name="Murphy C."/>
            <person name="Pearson M."/>
            <person name="Poon T.W."/>
            <person name="Priest M."/>
            <person name="Roberts A."/>
            <person name="Saif S."/>
            <person name="Shea T."/>
            <person name="Sisk P."/>
            <person name="Sykes S."/>
            <person name="Wortman J."/>
            <person name="Nusbaum C."/>
            <person name="Birren B."/>
        </authorList>
    </citation>
    <scope>NUCLEOTIDE SEQUENCE [LARGE SCALE GENOMIC DNA]</scope>
    <source>
        <strain evidence="2 3">MS-1</strain>
    </source>
</reference>
<accession>A0A0F5IPR1</accession>
<dbReference type="STRING" id="1203610.HMPREF1536_05183"/>